<keyword evidence="3" id="KW-1185">Reference proteome</keyword>
<dbReference type="OrthoDB" id="6549003at2"/>
<dbReference type="Proteomes" id="UP000193933">
    <property type="component" value="Unassembled WGS sequence"/>
</dbReference>
<gene>
    <name evidence="2" type="ORF">HA41_05530</name>
</gene>
<comment type="caution">
    <text evidence="2">The sequence shown here is derived from an EMBL/GenBank/DDBJ whole genome shotgun (WGS) entry which is preliminary data.</text>
</comment>
<feature type="domain" description="DUF5862" evidence="1">
    <location>
        <begin position="19"/>
        <end position="86"/>
    </location>
</feature>
<dbReference type="RefSeq" id="WP_094119949.1">
    <property type="nucleotide sequence ID" value="NZ_MLFN01000009.1"/>
</dbReference>
<dbReference type="Pfam" id="PF19180">
    <property type="entry name" value="DUF5862"/>
    <property type="match status" value="1"/>
</dbReference>
<sequence length="95" mass="9587">MRTLSHEELNSVSGADMAGALFGMMDGAATGMAIGGKWGTGGGWIIGGISQLVGIIVSPIMGGLLGLVVGAATDVDTVRELIADYRTIFGPGNTY</sequence>
<name>A0A1X1BZR6_9GAMM</name>
<dbReference type="EMBL" id="MLFN01000009">
    <property type="protein sequence ID" value="ORM54449.1"/>
    <property type="molecule type" value="Genomic_DNA"/>
</dbReference>
<evidence type="ECO:0000313" key="2">
    <source>
        <dbReference type="EMBL" id="ORM54449.1"/>
    </source>
</evidence>
<protein>
    <recommendedName>
        <fullName evidence="1">DUF5862 domain-containing protein</fullName>
    </recommendedName>
</protein>
<proteinExistence type="predicted"/>
<dbReference type="AlphaFoldDB" id="A0A1X1BZR6"/>
<evidence type="ECO:0000259" key="1">
    <source>
        <dbReference type="Pfam" id="PF19180"/>
    </source>
</evidence>
<evidence type="ECO:0000313" key="3">
    <source>
        <dbReference type="Proteomes" id="UP000193933"/>
    </source>
</evidence>
<organism evidence="2 3">
    <name type="scientific">Pantoea conspicua</name>
    <dbReference type="NCBI Taxonomy" id="472705"/>
    <lineage>
        <taxon>Bacteria</taxon>
        <taxon>Pseudomonadati</taxon>
        <taxon>Pseudomonadota</taxon>
        <taxon>Gammaproteobacteria</taxon>
        <taxon>Enterobacterales</taxon>
        <taxon>Erwiniaceae</taxon>
        <taxon>Pantoea</taxon>
    </lineage>
</organism>
<accession>A0A1X1BZR6</accession>
<dbReference type="InterPro" id="IPR043847">
    <property type="entry name" value="DUF5862"/>
</dbReference>
<reference evidence="2 3" key="1">
    <citation type="journal article" date="2017" name="Antonie Van Leeuwenhoek">
        <title>Phylogenomic resolution of the bacterial genus Pantoea and its relationship with Erwinia and Tatumella.</title>
        <authorList>
            <person name="Palmer M."/>
            <person name="Steenkamp E.T."/>
            <person name="Coetzee M.P."/>
            <person name="Chan W.Y."/>
            <person name="van Zyl E."/>
            <person name="De Maayer P."/>
            <person name="Coutinho T.A."/>
            <person name="Blom J."/>
            <person name="Smits T.H."/>
            <person name="Duffy B."/>
            <person name="Venter S.N."/>
        </authorList>
    </citation>
    <scope>NUCLEOTIDE SEQUENCE [LARGE SCALE GENOMIC DNA]</scope>
    <source>
        <strain evidence="2 3">LMG 24534</strain>
    </source>
</reference>